<dbReference type="AlphaFoldDB" id="A0A6J4LU75"/>
<name>A0A6J4LU75_9BACT</name>
<gene>
    <name evidence="1" type="ORF">AVDCRST_MAG68-2956</name>
</gene>
<organism evidence="1">
    <name type="scientific">uncultured Gemmatimonadota bacterium</name>
    <dbReference type="NCBI Taxonomy" id="203437"/>
    <lineage>
        <taxon>Bacteria</taxon>
        <taxon>Pseudomonadati</taxon>
        <taxon>Gemmatimonadota</taxon>
        <taxon>environmental samples</taxon>
    </lineage>
</organism>
<proteinExistence type="predicted"/>
<sequence length="94" mass="10167">MRCAAVPRGRTARAARWADHRCAAERPEAADGTGAMNRAPTRSCLALGAARRMRSGPLSQGSCWERVAAVSCRVRAQRHRGTEMKLSLCLCVSV</sequence>
<reference evidence="1" key="1">
    <citation type="submission" date="2020-02" db="EMBL/GenBank/DDBJ databases">
        <authorList>
            <person name="Meier V. D."/>
        </authorList>
    </citation>
    <scope>NUCLEOTIDE SEQUENCE</scope>
    <source>
        <strain evidence="1">AVDCRST_MAG68</strain>
    </source>
</reference>
<accession>A0A6J4LU75</accession>
<dbReference type="EMBL" id="CADCTW010000138">
    <property type="protein sequence ID" value="CAA9340029.1"/>
    <property type="molecule type" value="Genomic_DNA"/>
</dbReference>
<evidence type="ECO:0000313" key="1">
    <source>
        <dbReference type="EMBL" id="CAA9340029.1"/>
    </source>
</evidence>
<protein>
    <submittedName>
        <fullName evidence="1">Uncharacterized protein</fullName>
    </submittedName>
</protein>